<dbReference type="PROSITE" id="PS51257">
    <property type="entry name" value="PROKAR_LIPOPROTEIN"/>
    <property type="match status" value="1"/>
</dbReference>
<sequence length="434" mass="47095">MKNSIYLLIFVLSGIFFGGCLKVDENPAAGAPAAWTGIPAVRSVYKAGDVRLSPQALGGAHQTSGVVISEYAGNNLPPGFVVIQNNWRNQIRGLILQVGTALAPSFAKGDSLLIDLNGATLTRIDGALAITNLSPTQISKVSSSNPVIVQTVAISNLQRWPDRYESTLVAVTADVEPFPQTGETFAGTKKITDGPDHMLDVVTDPGAAFANEHIAPSASFQGILFMGGGNTPQLRLQKLEDMMDPSGPVYPGYPEDFEFPFDGKQNYNVTGEHQYDNEDQTVVIDNNVDLRTGNWKFEQSLLGNLANDRVVSGRQAVRFQQNLSVPSYLQMNYDVPNGATKVTFWYGSYGNDVSCSFDLEYSTDEGRTWHKIGETISDAHPRSQSASAKLATYTMDIQGPVRFRIHKLGLGPSSGTAVRNGRLGVDDFAIYQNY</sequence>
<dbReference type="Pfam" id="PF18942">
    <property type="entry name" value="DUF5689"/>
    <property type="match status" value="1"/>
</dbReference>
<dbReference type="Gene3D" id="2.60.120.260">
    <property type="entry name" value="Galactose-binding domain-like"/>
    <property type="match status" value="1"/>
</dbReference>
<dbReference type="Proteomes" id="UP000190541">
    <property type="component" value="Unassembled WGS sequence"/>
</dbReference>
<accession>A0A1T5EZG2</accession>
<protein>
    <recommendedName>
        <fullName evidence="1">DUF5689 domain-containing protein</fullName>
    </recommendedName>
</protein>
<name>A0A1T5EZG2_9SPHI</name>
<evidence type="ECO:0000313" key="3">
    <source>
        <dbReference type="Proteomes" id="UP000190541"/>
    </source>
</evidence>
<feature type="domain" description="DUF5689" evidence="1">
    <location>
        <begin position="40"/>
        <end position="241"/>
    </location>
</feature>
<evidence type="ECO:0000313" key="2">
    <source>
        <dbReference type="EMBL" id="SKB89090.1"/>
    </source>
</evidence>
<dbReference type="InterPro" id="IPR043744">
    <property type="entry name" value="DUF5689"/>
</dbReference>
<keyword evidence="3" id="KW-1185">Reference proteome</keyword>
<evidence type="ECO:0000259" key="1">
    <source>
        <dbReference type="Pfam" id="PF18942"/>
    </source>
</evidence>
<dbReference type="STRING" id="623280.SAMN05660226_03652"/>
<organism evidence="2 3">
    <name type="scientific">Parapedobacter luteus</name>
    <dbReference type="NCBI Taxonomy" id="623280"/>
    <lineage>
        <taxon>Bacteria</taxon>
        <taxon>Pseudomonadati</taxon>
        <taxon>Bacteroidota</taxon>
        <taxon>Sphingobacteriia</taxon>
        <taxon>Sphingobacteriales</taxon>
        <taxon>Sphingobacteriaceae</taxon>
        <taxon>Parapedobacter</taxon>
    </lineage>
</organism>
<dbReference type="OrthoDB" id="1111074at2"/>
<dbReference type="AlphaFoldDB" id="A0A1T5EZG2"/>
<reference evidence="2 3" key="1">
    <citation type="submission" date="2017-02" db="EMBL/GenBank/DDBJ databases">
        <authorList>
            <person name="Peterson S.W."/>
        </authorList>
    </citation>
    <scope>NUCLEOTIDE SEQUENCE [LARGE SCALE GENOMIC DNA]</scope>
    <source>
        <strain evidence="2 3">DSM 22899</strain>
    </source>
</reference>
<dbReference type="EMBL" id="FUYS01000012">
    <property type="protein sequence ID" value="SKB89090.1"/>
    <property type="molecule type" value="Genomic_DNA"/>
</dbReference>
<gene>
    <name evidence="2" type="ORF">SAMN05660226_03652</name>
</gene>
<proteinExistence type="predicted"/>
<dbReference type="RefSeq" id="WP_079718287.1">
    <property type="nucleotide sequence ID" value="NZ_FUYS01000012.1"/>
</dbReference>